<dbReference type="PROSITE" id="PS00524">
    <property type="entry name" value="SMB_1"/>
    <property type="match status" value="1"/>
</dbReference>
<dbReference type="InterPro" id="IPR051298">
    <property type="entry name" value="Heme_transport/Cell_adhesion"/>
</dbReference>
<evidence type="ECO:0000256" key="4">
    <source>
        <dbReference type="ARBA" id="ARBA00022737"/>
    </source>
</evidence>
<dbReference type="InterPro" id="IPR001212">
    <property type="entry name" value="Somatomedin_B_dom"/>
</dbReference>
<dbReference type="OrthoDB" id="9898692at2759"/>
<dbReference type="GO" id="GO:0006955">
    <property type="term" value="P:immune response"/>
    <property type="evidence" value="ECO:0007669"/>
    <property type="project" value="InterPro"/>
</dbReference>
<evidence type="ECO:0000259" key="10">
    <source>
        <dbReference type="PROSITE" id="PS50958"/>
    </source>
</evidence>
<dbReference type="Proteomes" id="UP000281406">
    <property type="component" value="Unassembled WGS sequence"/>
</dbReference>
<dbReference type="Pfam" id="PF00045">
    <property type="entry name" value="Hemopexin"/>
    <property type="match status" value="3"/>
</dbReference>
<dbReference type="InterPro" id="IPR020436">
    <property type="entry name" value="SMB_chordata"/>
</dbReference>
<reference evidence="11 12" key="1">
    <citation type="submission" date="2018-10" db="EMBL/GenBank/DDBJ databases">
        <title>Genome assembly for a Yunnan-Guizhou Plateau 3E fish, Anabarilius grahami (Regan), and its evolutionary and genetic applications.</title>
        <authorList>
            <person name="Jiang W."/>
        </authorList>
    </citation>
    <scope>NUCLEOTIDE SEQUENCE [LARGE SCALE GENOMIC DNA]</scope>
    <source>
        <strain evidence="11">AG-KIZ</strain>
        <tissue evidence="11">Muscle</tissue>
    </source>
</reference>
<comment type="caution">
    <text evidence="11">The sequence shown here is derived from an EMBL/GenBank/DDBJ whole genome shotgun (WGS) entry which is preliminary data.</text>
</comment>
<evidence type="ECO:0000256" key="3">
    <source>
        <dbReference type="ARBA" id="ARBA00022729"/>
    </source>
</evidence>
<keyword evidence="4" id="KW-0677">Repeat</keyword>
<feature type="chain" id="PRO_5018037322" evidence="9">
    <location>
        <begin position="16"/>
        <end position="533"/>
    </location>
</feature>
<evidence type="ECO:0000256" key="7">
    <source>
        <dbReference type="PROSITE-ProRule" id="PRU01011"/>
    </source>
</evidence>
<dbReference type="CDD" id="cd00094">
    <property type="entry name" value="HX"/>
    <property type="match status" value="1"/>
</dbReference>
<keyword evidence="5" id="KW-1015">Disulfide bond</keyword>
<keyword evidence="6" id="KW-0325">Glycoprotein</keyword>
<dbReference type="GO" id="GO:0007160">
    <property type="term" value="P:cell-matrix adhesion"/>
    <property type="evidence" value="ECO:0007669"/>
    <property type="project" value="TreeGrafter"/>
</dbReference>
<feature type="repeat" description="Hemopexin" evidence="7">
    <location>
        <begin position="217"/>
        <end position="264"/>
    </location>
</feature>
<dbReference type="Pfam" id="PF01033">
    <property type="entry name" value="Somatomedin_B"/>
    <property type="match status" value="1"/>
</dbReference>
<gene>
    <name evidence="11" type="ORF">DPX16_6529</name>
</gene>
<protein>
    <submittedName>
        <fullName evidence="11">Vitronectin</fullName>
    </submittedName>
</protein>
<dbReference type="SUPFAM" id="SSF90188">
    <property type="entry name" value="Somatomedin B domain"/>
    <property type="match status" value="1"/>
</dbReference>
<dbReference type="SUPFAM" id="SSF50923">
    <property type="entry name" value="Hemopexin-like domain"/>
    <property type="match status" value="1"/>
</dbReference>
<dbReference type="InterPro" id="IPR036375">
    <property type="entry name" value="Hemopexin-like_dom_sf"/>
</dbReference>
<comment type="subcellular location">
    <subcellularLocation>
        <location evidence="1">Secreted</location>
    </subcellularLocation>
</comment>
<dbReference type="GO" id="GO:0005615">
    <property type="term" value="C:extracellular space"/>
    <property type="evidence" value="ECO:0007669"/>
    <property type="project" value="TreeGrafter"/>
</dbReference>
<evidence type="ECO:0000256" key="9">
    <source>
        <dbReference type="SAM" id="SignalP"/>
    </source>
</evidence>
<feature type="compositionally biased region" description="Polar residues" evidence="8">
    <location>
        <begin position="136"/>
        <end position="155"/>
    </location>
</feature>
<feature type="repeat" description="Hemopexin" evidence="7">
    <location>
        <begin position="265"/>
        <end position="315"/>
    </location>
</feature>
<evidence type="ECO:0000256" key="2">
    <source>
        <dbReference type="ARBA" id="ARBA00022525"/>
    </source>
</evidence>
<name>A0A3N0XYC6_ANAGA</name>
<proteinExistence type="predicted"/>
<dbReference type="PROSITE" id="PS50958">
    <property type="entry name" value="SMB_2"/>
    <property type="match status" value="1"/>
</dbReference>
<evidence type="ECO:0000256" key="5">
    <source>
        <dbReference type="ARBA" id="ARBA00023157"/>
    </source>
</evidence>
<keyword evidence="3 9" id="KW-0732">Signal</keyword>
<feature type="domain" description="SMB" evidence="10">
    <location>
        <begin position="17"/>
        <end position="60"/>
    </location>
</feature>
<dbReference type="GO" id="GO:0033627">
    <property type="term" value="P:cell adhesion mediated by integrin"/>
    <property type="evidence" value="ECO:0007669"/>
    <property type="project" value="TreeGrafter"/>
</dbReference>
<dbReference type="Gene3D" id="2.110.10.10">
    <property type="entry name" value="Hemopexin-like domain"/>
    <property type="match status" value="2"/>
</dbReference>
<dbReference type="EMBL" id="RJVU01057378">
    <property type="protein sequence ID" value="ROK28188.1"/>
    <property type="molecule type" value="Genomic_DNA"/>
</dbReference>
<dbReference type="Gene3D" id="4.10.410.20">
    <property type="match status" value="1"/>
</dbReference>
<feature type="region of interest" description="Disordered" evidence="8">
    <location>
        <begin position="136"/>
        <end position="167"/>
    </location>
</feature>
<dbReference type="GO" id="GO:0050840">
    <property type="term" value="F:extracellular matrix binding"/>
    <property type="evidence" value="ECO:0007669"/>
    <property type="project" value="TreeGrafter"/>
</dbReference>
<dbReference type="SMART" id="SM00120">
    <property type="entry name" value="HX"/>
    <property type="match status" value="4"/>
</dbReference>
<evidence type="ECO:0000256" key="8">
    <source>
        <dbReference type="SAM" id="MobiDB-lite"/>
    </source>
</evidence>
<feature type="repeat" description="Hemopexin" evidence="7">
    <location>
        <begin position="472"/>
        <end position="524"/>
    </location>
</feature>
<dbReference type="PANTHER" id="PTHR22917">
    <property type="entry name" value="HEMOPEXIN DOMAIN-CONTAINING PROTEIN"/>
    <property type="match status" value="1"/>
</dbReference>
<dbReference type="SMART" id="SM00201">
    <property type="entry name" value="SO"/>
    <property type="match status" value="1"/>
</dbReference>
<evidence type="ECO:0000313" key="11">
    <source>
        <dbReference type="EMBL" id="ROK28188.1"/>
    </source>
</evidence>
<dbReference type="PRINTS" id="PR00022">
    <property type="entry name" value="SOMATOMEDINB"/>
</dbReference>
<dbReference type="PROSITE" id="PS51642">
    <property type="entry name" value="HEMOPEXIN_2"/>
    <property type="match status" value="4"/>
</dbReference>
<dbReference type="PANTHER" id="PTHR22917:SF7">
    <property type="entry name" value="VITRONECTIN A"/>
    <property type="match status" value="1"/>
</dbReference>
<feature type="signal peptide" evidence="9">
    <location>
        <begin position="1"/>
        <end position="15"/>
    </location>
</feature>
<evidence type="ECO:0000313" key="12">
    <source>
        <dbReference type="Proteomes" id="UP000281406"/>
    </source>
</evidence>
<dbReference type="InterPro" id="IPR036024">
    <property type="entry name" value="Somatomedin_B-like_dom_sf"/>
</dbReference>
<organism evidence="11 12">
    <name type="scientific">Anabarilius grahami</name>
    <name type="common">Kanglang fish</name>
    <name type="synonym">Barilius grahami</name>
    <dbReference type="NCBI Taxonomy" id="495550"/>
    <lineage>
        <taxon>Eukaryota</taxon>
        <taxon>Metazoa</taxon>
        <taxon>Chordata</taxon>
        <taxon>Craniata</taxon>
        <taxon>Vertebrata</taxon>
        <taxon>Euteleostomi</taxon>
        <taxon>Actinopterygii</taxon>
        <taxon>Neopterygii</taxon>
        <taxon>Teleostei</taxon>
        <taxon>Ostariophysi</taxon>
        <taxon>Cypriniformes</taxon>
        <taxon>Xenocyprididae</taxon>
        <taxon>Xenocypridinae</taxon>
        <taxon>Xenocypridinae incertae sedis</taxon>
        <taxon>Anabarilius</taxon>
    </lineage>
</organism>
<dbReference type="InterPro" id="IPR000585">
    <property type="entry name" value="Hemopexin-like_dom"/>
</dbReference>
<keyword evidence="2" id="KW-0964">Secreted</keyword>
<keyword evidence="12" id="KW-1185">Reference proteome</keyword>
<dbReference type="GO" id="GO:0005178">
    <property type="term" value="F:integrin binding"/>
    <property type="evidence" value="ECO:0007669"/>
    <property type="project" value="TreeGrafter"/>
</dbReference>
<dbReference type="GO" id="GO:0030247">
    <property type="term" value="F:polysaccharide binding"/>
    <property type="evidence" value="ECO:0007669"/>
    <property type="project" value="InterPro"/>
</dbReference>
<dbReference type="GO" id="GO:0005044">
    <property type="term" value="F:scavenger receptor activity"/>
    <property type="evidence" value="ECO:0007669"/>
    <property type="project" value="InterPro"/>
</dbReference>
<evidence type="ECO:0000256" key="1">
    <source>
        <dbReference type="ARBA" id="ARBA00004613"/>
    </source>
</evidence>
<evidence type="ECO:0000256" key="6">
    <source>
        <dbReference type="ARBA" id="ARBA00023180"/>
    </source>
</evidence>
<feature type="repeat" description="Hemopexin" evidence="7">
    <location>
        <begin position="172"/>
        <end position="216"/>
    </location>
</feature>
<sequence length="533" mass="62753">MRLFLLLGLLFFTYAAEQESCIERCENGFDATKNCQCDSMCTYYKSCCKDYESFCRIRTRGDTFPSYPEDDYEEETNSTEVPIRSRSQLKKLTPSPTTFAEIFSLLKPASQVLDSTLNYDPTPVIATAATPTTHYSPLPSTIKNPTTTARTTSAAGPTPTKAKDPDAEVCSGRPFDSFMQLKNGSLYAFRGEYFFELDEKSVLPGYPKLIEDIWGIKGPIDAAFTRINCQGKTYIFKGRKYWRFDDGVLDEDFPRDISVGFEKIPDHLDAAFAIPAHSHHGKEKVYFFKGDQYYHYEFKHQPSHEECIQMSLRSPSALFSRYTNIYYDRWVEHFNQLFGGAQSHHGGHHFINKDWIGIKSPVDAVLAGRLYITPRWPNRRRQDRNRQDWDQQWGQRYGQQWGQQWDSRRRQNRSPYWETMAERGISIGQEYAQRFGQDRWRDQDRHQDQDRRRDYYHRQNDYDYDYRYKPSEDIVYDILSRSQPLQSVYFFKGDMYYRVNLRTKRVEYANPPYPRPIGKYWLGCKDIPGAEKR</sequence>
<accession>A0A3N0XYC6</accession>
<dbReference type="AlphaFoldDB" id="A0A3N0XYC6"/>
<dbReference type="InterPro" id="IPR018487">
    <property type="entry name" value="Hemopexin-like_repeat"/>
</dbReference>